<evidence type="ECO:0000313" key="2">
    <source>
        <dbReference type="EMBL" id="BAQ57716.1"/>
    </source>
</evidence>
<dbReference type="STRING" id="1600.LBAT_1327"/>
<sequence length="241" mass="27515">MDNKNTKTIVFGHRGYPAKFAENSLEGFRYAATHGAEGIEFDVQLTKDGVPIVMHDEKVDRTTDGTGWVKDFTLSEIRKLRLANGEPVPELKEVLTILQNRDLYINLEFKTSTVHYPGIEKKVLDLTKQYHFVHPIIFSSFDYVTLKNCQEIDPHQIYCYLTDQDVTNSDKLIKDNNFAGIHPGSYQNSKGTITQRIWTVNDPQKAKKYFEAHVSGIFTDNYPVMNKLRGSIQSPAKVKVN</sequence>
<gene>
    <name evidence="2" type="ORF">LBAT_1327</name>
</gene>
<dbReference type="RefSeq" id="WP_060459703.1">
    <property type="nucleotide sequence ID" value="NZ_AP014808.1"/>
</dbReference>
<dbReference type="EMBL" id="AP014808">
    <property type="protein sequence ID" value="BAQ57716.1"/>
    <property type="molecule type" value="Genomic_DNA"/>
</dbReference>
<feature type="domain" description="GP-PDE" evidence="1">
    <location>
        <begin position="8"/>
        <end position="229"/>
    </location>
</feature>
<organism evidence="2 3">
    <name type="scientific">Lactobacillus acetotolerans</name>
    <dbReference type="NCBI Taxonomy" id="1600"/>
    <lineage>
        <taxon>Bacteria</taxon>
        <taxon>Bacillati</taxon>
        <taxon>Bacillota</taxon>
        <taxon>Bacilli</taxon>
        <taxon>Lactobacillales</taxon>
        <taxon>Lactobacillaceae</taxon>
        <taxon>Lactobacillus</taxon>
    </lineage>
</organism>
<dbReference type="Gene3D" id="3.20.20.190">
    <property type="entry name" value="Phosphatidylinositol (PI) phosphodiesterase"/>
    <property type="match status" value="1"/>
</dbReference>
<dbReference type="SUPFAM" id="SSF51695">
    <property type="entry name" value="PLC-like phosphodiesterases"/>
    <property type="match status" value="1"/>
</dbReference>
<accession>A0A0D6A4N4</accession>
<dbReference type="GO" id="GO:0006629">
    <property type="term" value="P:lipid metabolic process"/>
    <property type="evidence" value="ECO:0007669"/>
    <property type="project" value="InterPro"/>
</dbReference>
<evidence type="ECO:0000259" key="1">
    <source>
        <dbReference type="PROSITE" id="PS51704"/>
    </source>
</evidence>
<reference evidence="2 3" key="1">
    <citation type="submission" date="2015-03" db="EMBL/GenBank/DDBJ databases">
        <title>Complete genome sequence of Lactobacillus acetotolerans NBRC 13120.</title>
        <authorList>
            <person name="Toh H."/>
            <person name="Morita H."/>
            <person name="Fujita N."/>
        </authorList>
    </citation>
    <scope>NUCLEOTIDE SEQUENCE [LARGE SCALE GENOMIC DNA]</scope>
    <source>
        <strain evidence="2 3">NBRC 13120</strain>
    </source>
</reference>
<dbReference type="PANTHER" id="PTHR46211">
    <property type="entry name" value="GLYCEROPHOSPHORYL DIESTER PHOSPHODIESTERASE"/>
    <property type="match status" value="1"/>
</dbReference>
<name>A0A0D6A4N4_9LACO</name>
<dbReference type="KEGG" id="lae:LBAT_1327"/>
<dbReference type="OrthoDB" id="384721at2"/>
<protein>
    <submittedName>
        <fullName evidence="2">Glycerophosphodiesterase</fullName>
    </submittedName>
</protein>
<dbReference type="PROSITE" id="PS51704">
    <property type="entry name" value="GP_PDE"/>
    <property type="match status" value="1"/>
</dbReference>
<dbReference type="Pfam" id="PF03009">
    <property type="entry name" value="GDPD"/>
    <property type="match status" value="1"/>
</dbReference>
<dbReference type="PANTHER" id="PTHR46211:SF1">
    <property type="entry name" value="GLYCEROPHOSPHODIESTER PHOSPHODIESTERASE, CYTOPLASMIC"/>
    <property type="match status" value="1"/>
</dbReference>
<dbReference type="PATRIC" id="fig|1600.4.peg.1354"/>
<dbReference type="InterPro" id="IPR017946">
    <property type="entry name" value="PLC-like_Pdiesterase_TIM-brl"/>
</dbReference>
<dbReference type="AlphaFoldDB" id="A0A0D6A4N4"/>
<dbReference type="InterPro" id="IPR030395">
    <property type="entry name" value="GP_PDE_dom"/>
</dbReference>
<proteinExistence type="predicted"/>
<evidence type="ECO:0000313" key="3">
    <source>
        <dbReference type="Proteomes" id="UP000035709"/>
    </source>
</evidence>
<dbReference type="GO" id="GO:0008081">
    <property type="term" value="F:phosphoric diester hydrolase activity"/>
    <property type="evidence" value="ECO:0007669"/>
    <property type="project" value="InterPro"/>
</dbReference>
<dbReference type="Proteomes" id="UP000035709">
    <property type="component" value="Chromosome"/>
</dbReference>
<keyword evidence="3" id="KW-1185">Reference proteome</keyword>